<feature type="domain" description="AP complex mu/sigma subunit" evidence="10">
    <location>
        <begin position="3"/>
        <end position="143"/>
    </location>
</feature>
<keyword evidence="6" id="KW-0333">Golgi apparatus</keyword>
<dbReference type="InParanoid" id="A0A5J5ESE0"/>
<dbReference type="SUPFAM" id="SSF64356">
    <property type="entry name" value="SNARE-like"/>
    <property type="match status" value="1"/>
</dbReference>
<dbReference type="PANTHER" id="PTHR11753">
    <property type="entry name" value="ADAPTOR COMPLEXES SMALL SUBUNIT FAMILY"/>
    <property type="match status" value="1"/>
</dbReference>
<keyword evidence="5 9" id="KW-0653">Protein transport</keyword>
<sequence length="163" mass="18861">MAISFILLLSRQGKVRLAKWFATHSDREKAKAVREISTLVLGRKKGACAFVEWKDQTLVYRRYASLYFVFATPSSHYDNPLITLEIMHRYVQTLDAYFGNVCELDIVFGFEKAYLLLDEMFIAGELAEAGRRAAVQAVKDMEREEERDHVRDIERSLRDSGFI</sequence>
<reference evidence="11 12" key="1">
    <citation type="submission" date="2019-09" db="EMBL/GenBank/DDBJ databases">
        <title>Draft genome of the ectomycorrhizal ascomycete Sphaerosporella brunnea.</title>
        <authorList>
            <consortium name="DOE Joint Genome Institute"/>
            <person name="Benucci G.M."/>
            <person name="Marozzi G."/>
            <person name="Antonielli L."/>
            <person name="Sanchez S."/>
            <person name="Marco P."/>
            <person name="Wang X."/>
            <person name="Falini L.B."/>
            <person name="Barry K."/>
            <person name="Haridas S."/>
            <person name="Lipzen A."/>
            <person name="Labutti K."/>
            <person name="Grigoriev I.V."/>
            <person name="Murat C."/>
            <person name="Martin F."/>
            <person name="Albertini E."/>
            <person name="Donnini D."/>
            <person name="Bonito G."/>
        </authorList>
    </citation>
    <scope>NUCLEOTIDE SEQUENCE [LARGE SCALE GENOMIC DNA]</scope>
    <source>
        <strain evidence="11 12">Sb_GMNB300</strain>
    </source>
</reference>
<dbReference type="OrthoDB" id="371463at2759"/>
<evidence type="ECO:0000256" key="9">
    <source>
        <dbReference type="PIRNR" id="PIRNR015588"/>
    </source>
</evidence>
<dbReference type="EMBL" id="VXIS01000142">
    <property type="protein sequence ID" value="KAA8901694.1"/>
    <property type="molecule type" value="Genomic_DNA"/>
</dbReference>
<evidence type="ECO:0000313" key="11">
    <source>
        <dbReference type="EMBL" id="KAA8901694.1"/>
    </source>
</evidence>
<protein>
    <recommendedName>
        <fullName evidence="9">AP complex subunit sigma</fullName>
    </recommendedName>
</protein>
<keyword evidence="4 9" id="KW-0813">Transport</keyword>
<dbReference type="Pfam" id="PF01217">
    <property type="entry name" value="Clat_adaptor_s"/>
    <property type="match status" value="1"/>
</dbReference>
<accession>A0A5J5ESE0</accession>
<evidence type="ECO:0000256" key="2">
    <source>
        <dbReference type="ARBA" id="ARBA00004640"/>
    </source>
</evidence>
<dbReference type="GO" id="GO:0016192">
    <property type="term" value="P:vesicle-mediated transport"/>
    <property type="evidence" value="ECO:0007669"/>
    <property type="project" value="InterPro"/>
</dbReference>
<keyword evidence="12" id="KW-1185">Reference proteome</keyword>
<dbReference type="Proteomes" id="UP000326924">
    <property type="component" value="Unassembled WGS sequence"/>
</dbReference>
<dbReference type="PIRSF" id="PIRSF015588">
    <property type="entry name" value="AP_complex_sigma"/>
    <property type="match status" value="1"/>
</dbReference>
<dbReference type="AlphaFoldDB" id="A0A5J5ESE0"/>
<comment type="caution">
    <text evidence="11">The sequence shown here is derived from an EMBL/GenBank/DDBJ whole genome shotgun (WGS) entry which is preliminary data.</text>
</comment>
<dbReference type="GO" id="GO:0030121">
    <property type="term" value="C:AP-1 adaptor complex"/>
    <property type="evidence" value="ECO:0007669"/>
    <property type="project" value="UniProtKB-ARBA"/>
</dbReference>
<keyword evidence="7 9" id="KW-0472">Membrane</keyword>
<evidence type="ECO:0000313" key="12">
    <source>
        <dbReference type="Proteomes" id="UP000326924"/>
    </source>
</evidence>
<organism evidence="11 12">
    <name type="scientific">Sphaerosporella brunnea</name>
    <dbReference type="NCBI Taxonomy" id="1250544"/>
    <lineage>
        <taxon>Eukaryota</taxon>
        <taxon>Fungi</taxon>
        <taxon>Dikarya</taxon>
        <taxon>Ascomycota</taxon>
        <taxon>Pezizomycotina</taxon>
        <taxon>Pezizomycetes</taxon>
        <taxon>Pezizales</taxon>
        <taxon>Pyronemataceae</taxon>
        <taxon>Sphaerosporella</taxon>
    </lineage>
</organism>
<comment type="subcellular location">
    <subcellularLocation>
        <location evidence="2">Cytoplasmic vesicle</location>
        <location evidence="2">Clathrin-coated vesicle membrane</location>
    </subcellularLocation>
    <subcellularLocation>
        <location evidence="1">Golgi apparatus</location>
    </subcellularLocation>
</comment>
<dbReference type="PROSITE" id="PS00989">
    <property type="entry name" value="CLAT_ADAPTOR_S"/>
    <property type="match status" value="1"/>
</dbReference>
<dbReference type="InterPro" id="IPR000804">
    <property type="entry name" value="Clathrin_sm-chain_CS"/>
</dbReference>
<dbReference type="InterPro" id="IPR016635">
    <property type="entry name" value="AP_complex_ssu"/>
</dbReference>
<evidence type="ECO:0000259" key="10">
    <source>
        <dbReference type="Pfam" id="PF01217"/>
    </source>
</evidence>
<dbReference type="InterPro" id="IPR022775">
    <property type="entry name" value="AP_mu_sigma_su"/>
</dbReference>
<comment type="similarity">
    <text evidence="3 9">Belongs to the adaptor complexes small subunit family.</text>
</comment>
<evidence type="ECO:0000256" key="7">
    <source>
        <dbReference type="ARBA" id="ARBA00023136"/>
    </source>
</evidence>
<evidence type="ECO:0000256" key="6">
    <source>
        <dbReference type="ARBA" id="ARBA00023034"/>
    </source>
</evidence>
<evidence type="ECO:0000256" key="4">
    <source>
        <dbReference type="ARBA" id="ARBA00022448"/>
    </source>
</evidence>
<gene>
    <name evidence="11" type="ORF">FN846DRAFT_956686</name>
</gene>
<keyword evidence="8" id="KW-0968">Cytoplasmic vesicle</keyword>
<name>A0A5J5ESE0_9PEZI</name>
<dbReference type="GO" id="GO:0016482">
    <property type="term" value="P:cytosolic transport"/>
    <property type="evidence" value="ECO:0007669"/>
    <property type="project" value="UniProtKB-ARBA"/>
</dbReference>
<dbReference type="Gene3D" id="3.30.450.60">
    <property type="match status" value="1"/>
</dbReference>
<dbReference type="GO" id="GO:0006886">
    <property type="term" value="P:intracellular protein transport"/>
    <property type="evidence" value="ECO:0007669"/>
    <property type="project" value="UniProtKB-UniRule"/>
</dbReference>
<evidence type="ECO:0000256" key="3">
    <source>
        <dbReference type="ARBA" id="ARBA00006972"/>
    </source>
</evidence>
<evidence type="ECO:0000256" key="1">
    <source>
        <dbReference type="ARBA" id="ARBA00004555"/>
    </source>
</evidence>
<proteinExistence type="inferred from homology"/>
<evidence type="ECO:0000256" key="5">
    <source>
        <dbReference type="ARBA" id="ARBA00022927"/>
    </source>
</evidence>
<dbReference type="FunFam" id="3.30.450.60:FF:000007">
    <property type="entry name" value="AP complex subunit sigma"/>
    <property type="match status" value="1"/>
</dbReference>
<evidence type="ECO:0000256" key="8">
    <source>
        <dbReference type="ARBA" id="ARBA00023329"/>
    </source>
</evidence>
<dbReference type="InterPro" id="IPR011012">
    <property type="entry name" value="Longin-like_dom_sf"/>
</dbReference>
<dbReference type="GO" id="GO:0005829">
    <property type="term" value="C:cytosol"/>
    <property type="evidence" value="ECO:0007669"/>
    <property type="project" value="GOC"/>
</dbReference>